<comment type="caution">
    <text evidence="2">The sequence shown here is derived from an EMBL/GenBank/DDBJ whole genome shotgun (WGS) entry which is preliminary data.</text>
</comment>
<evidence type="ECO:0000313" key="3">
    <source>
        <dbReference type="Proteomes" id="UP000825935"/>
    </source>
</evidence>
<keyword evidence="1" id="KW-0472">Membrane</keyword>
<dbReference type="SUPFAM" id="SSF57938">
    <property type="entry name" value="DnaJ/Hsp40 cysteine-rich domain"/>
    <property type="match status" value="1"/>
</dbReference>
<accession>A0A8T2UVA9</accession>
<name>A0A8T2UVA9_CERRI</name>
<dbReference type="EMBL" id="CM035409">
    <property type="protein sequence ID" value="KAH7438678.1"/>
    <property type="molecule type" value="Genomic_DNA"/>
</dbReference>
<evidence type="ECO:0000256" key="1">
    <source>
        <dbReference type="SAM" id="Phobius"/>
    </source>
</evidence>
<proteinExistence type="predicted"/>
<gene>
    <name evidence="2" type="ORF">KP509_04G026200</name>
</gene>
<protein>
    <submittedName>
        <fullName evidence="2">Uncharacterized protein</fullName>
    </submittedName>
</protein>
<keyword evidence="3" id="KW-1185">Reference proteome</keyword>
<dbReference type="PANTHER" id="PTHR15852">
    <property type="entry name" value="PLASTID TRANSCRIPTIONALLY ACTIVE PROTEIN"/>
    <property type="match status" value="1"/>
</dbReference>
<organism evidence="2 3">
    <name type="scientific">Ceratopteris richardii</name>
    <name type="common">Triangle waterfern</name>
    <dbReference type="NCBI Taxonomy" id="49495"/>
    <lineage>
        <taxon>Eukaryota</taxon>
        <taxon>Viridiplantae</taxon>
        <taxon>Streptophyta</taxon>
        <taxon>Embryophyta</taxon>
        <taxon>Tracheophyta</taxon>
        <taxon>Polypodiopsida</taxon>
        <taxon>Polypodiidae</taxon>
        <taxon>Polypodiales</taxon>
        <taxon>Pteridineae</taxon>
        <taxon>Pteridaceae</taxon>
        <taxon>Parkerioideae</taxon>
        <taxon>Ceratopteris</taxon>
    </lineage>
</organism>
<evidence type="ECO:0000313" key="2">
    <source>
        <dbReference type="EMBL" id="KAH7438678.1"/>
    </source>
</evidence>
<dbReference type="Proteomes" id="UP000825935">
    <property type="component" value="Chromosome 4"/>
</dbReference>
<dbReference type="OrthoDB" id="513013at2759"/>
<keyword evidence="1" id="KW-0812">Transmembrane</keyword>
<dbReference type="AlphaFoldDB" id="A0A8T2UVA9"/>
<dbReference type="PANTHER" id="PTHR15852:SF29">
    <property type="entry name" value="PLASTID TRANSCRIPTIONALLY ACTIVE PROTEIN"/>
    <property type="match status" value="1"/>
</dbReference>
<keyword evidence="1" id="KW-1133">Transmembrane helix</keyword>
<sequence>MRGGPLRLIAIAGGVMMGGIMTLSFATSVSIQAFQAVLEAKKRKTAPPCAVCEGRGLMDCRLCHGNSIIKWMPPTGQATSVPCLCPTCDGKRVQRCLNCAGRGYA</sequence>
<dbReference type="InterPro" id="IPR036410">
    <property type="entry name" value="HSP_DnaJ_Cys-rich_dom_sf"/>
</dbReference>
<reference evidence="2" key="1">
    <citation type="submission" date="2021-08" db="EMBL/GenBank/DDBJ databases">
        <title>WGS assembly of Ceratopteris richardii.</title>
        <authorList>
            <person name="Marchant D.B."/>
            <person name="Chen G."/>
            <person name="Jenkins J."/>
            <person name="Shu S."/>
            <person name="Leebens-Mack J."/>
            <person name="Grimwood J."/>
            <person name="Schmutz J."/>
            <person name="Soltis P."/>
            <person name="Soltis D."/>
            <person name="Chen Z.-H."/>
        </authorList>
    </citation>
    <scope>NUCLEOTIDE SEQUENCE</scope>
    <source>
        <strain evidence="2">Whitten #5841</strain>
        <tissue evidence="2">Leaf</tissue>
    </source>
</reference>
<dbReference type="OMA" id="KKTAPPC"/>
<feature type="transmembrane region" description="Helical" evidence="1">
    <location>
        <begin position="6"/>
        <end position="34"/>
    </location>
</feature>